<evidence type="ECO:0000313" key="1">
    <source>
        <dbReference type="EMBL" id="TFL00013.1"/>
    </source>
</evidence>
<keyword evidence="2" id="KW-1185">Reference proteome</keyword>
<dbReference type="Proteomes" id="UP000305067">
    <property type="component" value="Unassembled WGS sequence"/>
</dbReference>
<evidence type="ECO:0000313" key="2">
    <source>
        <dbReference type="Proteomes" id="UP000305067"/>
    </source>
</evidence>
<organism evidence="1 2">
    <name type="scientific">Pterulicium gracile</name>
    <dbReference type="NCBI Taxonomy" id="1884261"/>
    <lineage>
        <taxon>Eukaryota</taxon>
        <taxon>Fungi</taxon>
        <taxon>Dikarya</taxon>
        <taxon>Basidiomycota</taxon>
        <taxon>Agaricomycotina</taxon>
        <taxon>Agaricomycetes</taxon>
        <taxon>Agaricomycetidae</taxon>
        <taxon>Agaricales</taxon>
        <taxon>Pleurotineae</taxon>
        <taxon>Pterulaceae</taxon>
        <taxon>Pterulicium</taxon>
    </lineage>
</organism>
<name>A0A5C3QD90_9AGAR</name>
<dbReference type="AlphaFoldDB" id="A0A5C3QD90"/>
<gene>
    <name evidence="1" type="ORF">BDV98DRAFT_569824</name>
</gene>
<protein>
    <submittedName>
        <fullName evidence="1">Uncharacterized protein</fullName>
    </submittedName>
</protein>
<reference evidence="1 2" key="1">
    <citation type="journal article" date="2019" name="Nat. Ecol. Evol.">
        <title>Megaphylogeny resolves global patterns of mushroom evolution.</title>
        <authorList>
            <person name="Varga T."/>
            <person name="Krizsan K."/>
            <person name="Foldi C."/>
            <person name="Dima B."/>
            <person name="Sanchez-Garcia M."/>
            <person name="Sanchez-Ramirez S."/>
            <person name="Szollosi G.J."/>
            <person name="Szarkandi J.G."/>
            <person name="Papp V."/>
            <person name="Albert L."/>
            <person name="Andreopoulos W."/>
            <person name="Angelini C."/>
            <person name="Antonin V."/>
            <person name="Barry K.W."/>
            <person name="Bougher N.L."/>
            <person name="Buchanan P."/>
            <person name="Buyck B."/>
            <person name="Bense V."/>
            <person name="Catcheside P."/>
            <person name="Chovatia M."/>
            <person name="Cooper J."/>
            <person name="Damon W."/>
            <person name="Desjardin D."/>
            <person name="Finy P."/>
            <person name="Geml J."/>
            <person name="Haridas S."/>
            <person name="Hughes K."/>
            <person name="Justo A."/>
            <person name="Karasinski D."/>
            <person name="Kautmanova I."/>
            <person name="Kiss B."/>
            <person name="Kocsube S."/>
            <person name="Kotiranta H."/>
            <person name="LaButti K.M."/>
            <person name="Lechner B.E."/>
            <person name="Liimatainen K."/>
            <person name="Lipzen A."/>
            <person name="Lukacs Z."/>
            <person name="Mihaltcheva S."/>
            <person name="Morgado L.N."/>
            <person name="Niskanen T."/>
            <person name="Noordeloos M.E."/>
            <person name="Ohm R.A."/>
            <person name="Ortiz-Santana B."/>
            <person name="Ovrebo C."/>
            <person name="Racz N."/>
            <person name="Riley R."/>
            <person name="Savchenko A."/>
            <person name="Shiryaev A."/>
            <person name="Soop K."/>
            <person name="Spirin V."/>
            <person name="Szebenyi C."/>
            <person name="Tomsovsky M."/>
            <person name="Tulloss R.E."/>
            <person name="Uehling J."/>
            <person name="Grigoriev I.V."/>
            <person name="Vagvolgyi C."/>
            <person name="Papp T."/>
            <person name="Martin F.M."/>
            <person name="Miettinen O."/>
            <person name="Hibbett D.S."/>
            <person name="Nagy L.G."/>
        </authorList>
    </citation>
    <scope>NUCLEOTIDE SEQUENCE [LARGE SCALE GENOMIC DNA]</scope>
    <source>
        <strain evidence="1 2">CBS 309.79</strain>
    </source>
</reference>
<accession>A0A5C3QD90</accession>
<proteinExistence type="predicted"/>
<sequence>MYKVLYWLLNLDRDAVEQIGSAGQEAVVVPQCMRLRYKGRHPHRMYCPVGIPHPAHPWAA</sequence>
<dbReference type="EMBL" id="ML178830">
    <property type="protein sequence ID" value="TFL00013.1"/>
    <property type="molecule type" value="Genomic_DNA"/>
</dbReference>